<dbReference type="Proteomes" id="UP000824094">
    <property type="component" value="Unassembled WGS sequence"/>
</dbReference>
<dbReference type="GO" id="GO:0005886">
    <property type="term" value="C:plasma membrane"/>
    <property type="evidence" value="ECO:0007669"/>
    <property type="project" value="UniProtKB-SubCell"/>
</dbReference>
<dbReference type="InterPro" id="IPR004772">
    <property type="entry name" value="TrkH"/>
</dbReference>
<keyword evidence="7 10" id="KW-1133">Transmembrane helix</keyword>
<keyword evidence="5 10" id="KW-0812">Transmembrane</keyword>
<evidence type="ECO:0000256" key="3">
    <source>
        <dbReference type="ARBA" id="ARBA00022475"/>
    </source>
</evidence>
<gene>
    <name evidence="11" type="ORF">IAB05_03230</name>
</gene>
<keyword evidence="9 10" id="KW-0472">Membrane</keyword>
<evidence type="ECO:0000256" key="10">
    <source>
        <dbReference type="SAM" id="Phobius"/>
    </source>
</evidence>
<dbReference type="Pfam" id="PF02386">
    <property type="entry name" value="TrkH"/>
    <property type="match status" value="1"/>
</dbReference>
<evidence type="ECO:0000256" key="4">
    <source>
        <dbReference type="ARBA" id="ARBA00022538"/>
    </source>
</evidence>
<keyword evidence="6" id="KW-0630">Potassium</keyword>
<keyword evidence="8" id="KW-0406">Ion transport</keyword>
<evidence type="ECO:0000313" key="12">
    <source>
        <dbReference type="Proteomes" id="UP000824094"/>
    </source>
</evidence>
<dbReference type="GO" id="GO:0015379">
    <property type="term" value="F:potassium:chloride symporter activity"/>
    <property type="evidence" value="ECO:0007669"/>
    <property type="project" value="InterPro"/>
</dbReference>
<keyword evidence="3" id="KW-1003">Cell membrane</keyword>
<feature type="transmembrane region" description="Helical" evidence="10">
    <location>
        <begin position="157"/>
        <end position="174"/>
    </location>
</feature>
<dbReference type="Gene3D" id="1.10.287.70">
    <property type="match status" value="1"/>
</dbReference>
<name>A0A9D1MH37_9FIRM</name>
<feature type="transmembrane region" description="Helical" evidence="10">
    <location>
        <begin position="234"/>
        <end position="252"/>
    </location>
</feature>
<keyword evidence="4" id="KW-0633">Potassium transport</keyword>
<reference evidence="11" key="2">
    <citation type="journal article" date="2021" name="PeerJ">
        <title>Extensive microbial diversity within the chicken gut microbiome revealed by metagenomics and culture.</title>
        <authorList>
            <person name="Gilroy R."/>
            <person name="Ravi A."/>
            <person name="Getino M."/>
            <person name="Pursley I."/>
            <person name="Horton D.L."/>
            <person name="Alikhan N.F."/>
            <person name="Baker D."/>
            <person name="Gharbi K."/>
            <person name="Hall N."/>
            <person name="Watson M."/>
            <person name="Adriaenssens E.M."/>
            <person name="Foster-Nyarko E."/>
            <person name="Jarju S."/>
            <person name="Secka A."/>
            <person name="Antonio M."/>
            <person name="Oren A."/>
            <person name="Chaudhuri R.R."/>
            <person name="La Ragione R."/>
            <person name="Hildebrand F."/>
            <person name="Pallen M.J."/>
        </authorList>
    </citation>
    <scope>NUCLEOTIDE SEQUENCE</scope>
    <source>
        <strain evidence="11">18911</strain>
    </source>
</reference>
<evidence type="ECO:0000256" key="9">
    <source>
        <dbReference type="ARBA" id="ARBA00023136"/>
    </source>
</evidence>
<feature type="transmembrane region" description="Helical" evidence="10">
    <location>
        <begin position="195"/>
        <end position="214"/>
    </location>
</feature>
<evidence type="ECO:0000313" key="11">
    <source>
        <dbReference type="EMBL" id="HIU60388.1"/>
    </source>
</evidence>
<keyword evidence="2" id="KW-0813">Transport</keyword>
<comment type="caution">
    <text evidence="11">The sequence shown here is derived from an EMBL/GenBank/DDBJ whole genome shotgun (WGS) entry which is preliminary data.</text>
</comment>
<feature type="transmembrane region" description="Helical" evidence="10">
    <location>
        <begin position="75"/>
        <end position="98"/>
    </location>
</feature>
<evidence type="ECO:0000256" key="8">
    <source>
        <dbReference type="ARBA" id="ARBA00023065"/>
    </source>
</evidence>
<feature type="transmembrane region" description="Helical" evidence="10">
    <location>
        <begin position="12"/>
        <end position="32"/>
    </location>
</feature>
<feature type="transmembrane region" description="Helical" evidence="10">
    <location>
        <begin position="348"/>
        <end position="366"/>
    </location>
</feature>
<evidence type="ECO:0000256" key="6">
    <source>
        <dbReference type="ARBA" id="ARBA00022958"/>
    </source>
</evidence>
<sequence>MKRKLTIKLSSFQIITLGFIGIILLGAILLMFPISSKSGVWTPFINALFTSTSAVCVTGLIVYDTAVYWSVFGQVVILLLIQIGGMGVVTMVAAFVMISGKKLGLLARGTIRDAVAFHSIGGIIKHIGFILKAIFLIELIGALIMLPVFVIDYGAEGIWMAIFHSVSAFCNAGFDIMGTKTGEFSSLTGYVSDPVINLTICALIIIGGIGFMVWRDVVDHKFRLTKYSLQSKVALLVTAILLVVPAIYFFFFEFQHMEFGERLLASIFQTVTPRTAGFNTVNLNAISQVGLLTMIILMLVGGSSGSTAGGMKTSTLAILFATVISLFKKKDETELLRRRVDNEAVKSSVAILIMYVSLFLLGSVIICKIEGLELLPCLYETASAIGTVGLSLGITPQLHVVSKLILILLMFFGRVGGLTLFFALFNIKKKPLSKYSAENISIG</sequence>
<feature type="transmembrane region" description="Helical" evidence="10">
    <location>
        <begin position="44"/>
        <end position="63"/>
    </location>
</feature>
<dbReference type="AlphaFoldDB" id="A0A9D1MH37"/>
<reference evidence="11" key="1">
    <citation type="submission" date="2020-10" db="EMBL/GenBank/DDBJ databases">
        <authorList>
            <person name="Gilroy R."/>
        </authorList>
    </citation>
    <scope>NUCLEOTIDE SEQUENCE</scope>
    <source>
        <strain evidence="11">18911</strain>
    </source>
</reference>
<dbReference type="PANTHER" id="PTHR32024:SF1">
    <property type="entry name" value="KTR SYSTEM POTASSIUM UPTAKE PROTEIN B"/>
    <property type="match status" value="1"/>
</dbReference>
<dbReference type="PANTHER" id="PTHR32024">
    <property type="entry name" value="TRK SYSTEM POTASSIUM UPTAKE PROTEIN TRKG-RELATED"/>
    <property type="match status" value="1"/>
</dbReference>
<dbReference type="EMBL" id="DVNF01000092">
    <property type="protein sequence ID" value="HIU60388.1"/>
    <property type="molecule type" value="Genomic_DNA"/>
</dbReference>
<feature type="transmembrane region" description="Helical" evidence="10">
    <location>
        <begin position="404"/>
        <end position="425"/>
    </location>
</feature>
<proteinExistence type="predicted"/>
<organism evidence="11 12">
    <name type="scientific">Candidatus Stercoripulliclostridium merdigallinarum</name>
    <dbReference type="NCBI Taxonomy" id="2840951"/>
    <lineage>
        <taxon>Bacteria</taxon>
        <taxon>Bacillati</taxon>
        <taxon>Bacillota</taxon>
        <taxon>Clostridia</taxon>
        <taxon>Eubacteriales</taxon>
        <taxon>Candidatus Stercoripulliclostridium</taxon>
    </lineage>
</organism>
<evidence type="ECO:0000256" key="2">
    <source>
        <dbReference type="ARBA" id="ARBA00022448"/>
    </source>
</evidence>
<evidence type="ECO:0000256" key="5">
    <source>
        <dbReference type="ARBA" id="ARBA00022692"/>
    </source>
</evidence>
<feature type="transmembrane region" description="Helical" evidence="10">
    <location>
        <begin position="129"/>
        <end position="151"/>
    </location>
</feature>
<protein>
    <submittedName>
        <fullName evidence="11">Trk family potassium uptake protein</fullName>
    </submittedName>
</protein>
<evidence type="ECO:0000256" key="1">
    <source>
        <dbReference type="ARBA" id="ARBA00004651"/>
    </source>
</evidence>
<accession>A0A9D1MH37</accession>
<feature type="transmembrane region" description="Helical" evidence="10">
    <location>
        <begin position="308"/>
        <end position="327"/>
    </location>
</feature>
<dbReference type="NCBIfam" id="TIGR00933">
    <property type="entry name" value="2a38"/>
    <property type="match status" value="1"/>
</dbReference>
<evidence type="ECO:0000256" key="7">
    <source>
        <dbReference type="ARBA" id="ARBA00022989"/>
    </source>
</evidence>
<dbReference type="InterPro" id="IPR003445">
    <property type="entry name" value="Cat_transpt"/>
</dbReference>
<comment type="subcellular location">
    <subcellularLocation>
        <location evidence="1">Cell membrane</location>
        <topology evidence="1">Multi-pass membrane protein</topology>
    </subcellularLocation>
</comment>